<dbReference type="EMBL" id="LAZR01008507">
    <property type="protein sequence ID" value="KKM78324.1"/>
    <property type="molecule type" value="Genomic_DNA"/>
</dbReference>
<evidence type="ECO:0000313" key="1">
    <source>
        <dbReference type="EMBL" id="KKM78324.1"/>
    </source>
</evidence>
<dbReference type="AlphaFoldDB" id="A0A0F9K868"/>
<name>A0A0F9K868_9ZZZZ</name>
<sequence>MYLAEDPEDPDDLGDYKQFEGEIRDGRLHFPDDEKLELYQAYNKARKEKRDKEGE</sequence>
<organism evidence="1">
    <name type="scientific">marine sediment metagenome</name>
    <dbReference type="NCBI Taxonomy" id="412755"/>
    <lineage>
        <taxon>unclassified sequences</taxon>
        <taxon>metagenomes</taxon>
        <taxon>ecological metagenomes</taxon>
    </lineage>
</organism>
<accession>A0A0F9K868</accession>
<proteinExistence type="predicted"/>
<protein>
    <submittedName>
        <fullName evidence="1">Uncharacterized protein</fullName>
    </submittedName>
</protein>
<comment type="caution">
    <text evidence="1">The sequence shown here is derived from an EMBL/GenBank/DDBJ whole genome shotgun (WGS) entry which is preliminary data.</text>
</comment>
<gene>
    <name evidence="1" type="ORF">LCGC14_1361090</name>
</gene>
<reference evidence="1" key="1">
    <citation type="journal article" date="2015" name="Nature">
        <title>Complex archaea that bridge the gap between prokaryotes and eukaryotes.</title>
        <authorList>
            <person name="Spang A."/>
            <person name="Saw J.H."/>
            <person name="Jorgensen S.L."/>
            <person name="Zaremba-Niedzwiedzka K."/>
            <person name="Martijn J."/>
            <person name="Lind A.E."/>
            <person name="van Eijk R."/>
            <person name="Schleper C."/>
            <person name="Guy L."/>
            <person name="Ettema T.J."/>
        </authorList>
    </citation>
    <scope>NUCLEOTIDE SEQUENCE</scope>
</reference>